<keyword evidence="9" id="KW-1185">Reference proteome</keyword>
<dbReference type="Pfam" id="PF07683">
    <property type="entry name" value="CobW_C"/>
    <property type="match status" value="1"/>
</dbReference>
<dbReference type="InterPro" id="IPR027417">
    <property type="entry name" value="P-loop_NTPase"/>
</dbReference>
<evidence type="ECO:0000256" key="5">
    <source>
        <dbReference type="ARBA" id="ARBA00045658"/>
    </source>
</evidence>
<reference evidence="8 9" key="1">
    <citation type="submission" date="2019-02" db="EMBL/GenBank/DDBJ databases">
        <title>Deep-cultivation of Planctomycetes and their phenomic and genomic characterization uncovers novel biology.</title>
        <authorList>
            <person name="Wiegand S."/>
            <person name="Jogler M."/>
            <person name="Boedeker C."/>
            <person name="Pinto D."/>
            <person name="Vollmers J."/>
            <person name="Rivas-Marin E."/>
            <person name="Kohn T."/>
            <person name="Peeters S.H."/>
            <person name="Heuer A."/>
            <person name="Rast P."/>
            <person name="Oberbeckmann S."/>
            <person name="Bunk B."/>
            <person name="Jeske O."/>
            <person name="Meyerdierks A."/>
            <person name="Storesund J.E."/>
            <person name="Kallscheuer N."/>
            <person name="Luecker S."/>
            <person name="Lage O.M."/>
            <person name="Pohl T."/>
            <person name="Merkel B.J."/>
            <person name="Hornburger P."/>
            <person name="Mueller R.-W."/>
            <person name="Bruemmer F."/>
            <person name="Labrenz M."/>
            <person name="Spormann A.M."/>
            <person name="Op den Camp H."/>
            <person name="Overmann J."/>
            <person name="Amann R."/>
            <person name="Jetten M.S.M."/>
            <person name="Mascher T."/>
            <person name="Medema M.H."/>
            <person name="Devos D.P."/>
            <person name="Kaster A.-K."/>
            <person name="Ovreas L."/>
            <person name="Rohde M."/>
            <person name="Galperin M.Y."/>
            <person name="Jogler C."/>
        </authorList>
    </citation>
    <scope>NUCLEOTIDE SEQUENCE [LARGE SCALE GENOMIC DNA]</scope>
    <source>
        <strain evidence="8 9">Pan161</strain>
    </source>
</reference>
<evidence type="ECO:0000313" key="9">
    <source>
        <dbReference type="Proteomes" id="UP000316855"/>
    </source>
</evidence>
<dbReference type="InterPro" id="IPR003495">
    <property type="entry name" value="CobW/HypB/UreG_nucleotide-bd"/>
</dbReference>
<evidence type="ECO:0000256" key="3">
    <source>
        <dbReference type="ARBA" id="ARBA00023186"/>
    </source>
</evidence>
<dbReference type="Gene3D" id="3.30.1220.10">
    <property type="entry name" value="CobW-like, C-terminal domain"/>
    <property type="match status" value="1"/>
</dbReference>
<evidence type="ECO:0000256" key="4">
    <source>
        <dbReference type="ARBA" id="ARBA00034320"/>
    </source>
</evidence>
<dbReference type="SUPFAM" id="SSF90002">
    <property type="entry name" value="Hypothetical protein YjiA, C-terminal domain"/>
    <property type="match status" value="1"/>
</dbReference>
<dbReference type="PANTHER" id="PTHR13748">
    <property type="entry name" value="COBW-RELATED"/>
    <property type="match status" value="1"/>
</dbReference>
<dbReference type="Pfam" id="PF02492">
    <property type="entry name" value="cobW"/>
    <property type="match status" value="1"/>
</dbReference>
<gene>
    <name evidence="8" type="primary">yciC_2</name>
    <name evidence="8" type="ORF">Pan161_49860</name>
</gene>
<accession>A0A517VK11</accession>
<dbReference type="SMART" id="SM00833">
    <property type="entry name" value="CobW_C"/>
    <property type="match status" value="1"/>
</dbReference>
<feature type="domain" description="CobW C-terminal" evidence="7">
    <location>
        <begin position="251"/>
        <end position="342"/>
    </location>
</feature>
<keyword evidence="3" id="KW-0143">Chaperone</keyword>
<dbReference type="OrthoDB" id="9808822at2"/>
<dbReference type="Gene3D" id="3.40.50.300">
    <property type="entry name" value="P-loop containing nucleotide triphosphate hydrolases"/>
    <property type="match status" value="1"/>
</dbReference>
<dbReference type="SUPFAM" id="SSF52540">
    <property type="entry name" value="P-loop containing nucleoside triphosphate hydrolases"/>
    <property type="match status" value="1"/>
</dbReference>
<dbReference type="AlphaFoldDB" id="A0A517VK11"/>
<proteinExistence type="inferred from homology"/>
<dbReference type="CDD" id="cd03112">
    <property type="entry name" value="CobW-like"/>
    <property type="match status" value="1"/>
</dbReference>
<dbReference type="RefSeq" id="WP_145231290.1">
    <property type="nucleotide sequence ID" value="NZ_CP036343.1"/>
</dbReference>
<evidence type="ECO:0000259" key="7">
    <source>
        <dbReference type="SMART" id="SM00833"/>
    </source>
</evidence>
<dbReference type="InterPro" id="IPR051316">
    <property type="entry name" value="Zinc-reg_GTPase_activator"/>
</dbReference>
<evidence type="ECO:0000256" key="1">
    <source>
        <dbReference type="ARBA" id="ARBA00022741"/>
    </source>
</evidence>
<dbReference type="KEGG" id="gax:Pan161_49860"/>
<dbReference type="Proteomes" id="UP000316855">
    <property type="component" value="Chromosome"/>
</dbReference>
<comment type="catalytic activity">
    <reaction evidence="6">
        <text>GTP + H2O = GDP + phosphate + H(+)</text>
        <dbReference type="Rhea" id="RHEA:19669"/>
        <dbReference type="ChEBI" id="CHEBI:15377"/>
        <dbReference type="ChEBI" id="CHEBI:15378"/>
        <dbReference type="ChEBI" id="CHEBI:37565"/>
        <dbReference type="ChEBI" id="CHEBI:43474"/>
        <dbReference type="ChEBI" id="CHEBI:58189"/>
    </reaction>
    <physiologicalReaction direction="left-to-right" evidence="6">
        <dbReference type="Rhea" id="RHEA:19670"/>
    </physiologicalReaction>
</comment>
<evidence type="ECO:0000256" key="2">
    <source>
        <dbReference type="ARBA" id="ARBA00022801"/>
    </source>
</evidence>
<comment type="function">
    <text evidence="5">Zinc chaperone that directly transfers zinc cofactor to target proteins, thereby activating them. Zinc is transferred from the CXCC motif in the GTPase domain to the zinc binding site in target proteins in a process requiring GTP hydrolysis.</text>
</comment>
<protein>
    <submittedName>
        <fullName evidence="8">Metal chaperone YciC</fullName>
    </submittedName>
</protein>
<dbReference type="PANTHER" id="PTHR13748:SF59">
    <property type="entry name" value="COBW C-TERMINAL DOMAIN-CONTAINING PROTEIN"/>
    <property type="match status" value="1"/>
</dbReference>
<keyword evidence="2" id="KW-0378">Hydrolase</keyword>
<dbReference type="GO" id="GO:0000166">
    <property type="term" value="F:nucleotide binding"/>
    <property type="evidence" value="ECO:0007669"/>
    <property type="project" value="UniProtKB-KW"/>
</dbReference>
<keyword evidence="1" id="KW-0547">Nucleotide-binding</keyword>
<sequence length="351" mass="39192">MTEDERPILAPAPRLDAIEIEGREPVPVTLLTGFLGAGKTTLLNRILNGDHGLRVGVLVNDFGAINIDAELVEGVEENTINLTNGCICCEIRDDLVNSLEQLLTREDLIDYVILEASGVADPEGVVMTFLNARYEKLLRLDSITCVVDAEAIFTHADNEELTALKLRQIGFADMVILNKVDLVGPTHLEVIDEWIGQHLQRIRIVNAERCEVPLEVLLAVGRFDPAHLESQKQRSENEASPQKHAAASQLFETWSYETDRPFSIENLQEMVRRKLPASIYRCKGIVFCSDAPEQRHALQAVGRRTELTELDDWGTRPPRTRIVAIGSGFDSRELTELFDTCLSETTSEHQA</sequence>
<evidence type="ECO:0000313" key="8">
    <source>
        <dbReference type="EMBL" id="QDT93307.1"/>
    </source>
</evidence>
<evidence type="ECO:0000256" key="6">
    <source>
        <dbReference type="ARBA" id="ARBA00049117"/>
    </source>
</evidence>
<name>A0A517VK11_9PLAN</name>
<dbReference type="InterPro" id="IPR036627">
    <property type="entry name" value="CobW-likC_sf"/>
</dbReference>
<comment type="similarity">
    <text evidence="4">Belongs to the SIMIBI class G3E GTPase family. ZNG1 subfamily.</text>
</comment>
<dbReference type="GO" id="GO:0016787">
    <property type="term" value="F:hydrolase activity"/>
    <property type="evidence" value="ECO:0007669"/>
    <property type="project" value="UniProtKB-KW"/>
</dbReference>
<organism evidence="8 9">
    <name type="scientific">Gimesia algae</name>
    <dbReference type="NCBI Taxonomy" id="2527971"/>
    <lineage>
        <taxon>Bacteria</taxon>
        <taxon>Pseudomonadati</taxon>
        <taxon>Planctomycetota</taxon>
        <taxon>Planctomycetia</taxon>
        <taxon>Planctomycetales</taxon>
        <taxon>Planctomycetaceae</taxon>
        <taxon>Gimesia</taxon>
    </lineage>
</organism>
<dbReference type="EMBL" id="CP036343">
    <property type="protein sequence ID" value="QDT93307.1"/>
    <property type="molecule type" value="Genomic_DNA"/>
</dbReference>
<dbReference type="InterPro" id="IPR011629">
    <property type="entry name" value="CobW-like_C"/>
</dbReference>